<dbReference type="Proteomes" id="UP001217089">
    <property type="component" value="Unassembled WGS sequence"/>
</dbReference>
<feature type="domain" description="DUF4537" evidence="2">
    <location>
        <begin position="288"/>
        <end position="405"/>
    </location>
</feature>
<accession>A0ABQ9E4R7</accession>
<dbReference type="PANTHER" id="PTHR14343">
    <property type="entry name" value="VWFA DOMAIN-CONTAINING PROTEIN"/>
    <property type="match status" value="1"/>
</dbReference>
<dbReference type="PANTHER" id="PTHR14343:SF5">
    <property type="entry name" value="DUF4537 DOMAIN-CONTAINING PROTEIN"/>
    <property type="match status" value="1"/>
</dbReference>
<protein>
    <recommendedName>
        <fullName evidence="2">DUF4537 domain-containing protein</fullName>
    </recommendedName>
</protein>
<name>A0ABQ9E4R7_TEGGR</name>
<sequence length="412" mass="47918">MRSRSRSKSPKTRTKSPPHSKTESRSSSRGRSDRQSRSRSGSRSASPVEKIETSRSEKEQKLYALKEKLQHQQEEQEKQQELIRKQARKLKKLKKKMKKRRKKRSSSVDSQTKVHDEDSDTHHKKKEKKGSVSSSTAAPTGALVTPNLLKIRKTLPPLREGEEVLARWSDEGWYFRGVVQQDCEDFSYYIEDATKMCERIWREDIITDYDDANQVIQPKDPVVALHPHYSFSYAPGVVLEVYQNFYMKIRFYDGEEAKLPREEIYKLSLQKFEHDVNYIIECETRWVGQAVVARDDSTGTYRLASVKDRVGSGREYVVEWCDGEVAVQQSINIFGTFTKHHRLAVGDHVLAMSDEQQHIYLPGWVAGIVGNKINIRFCDGVIRDIEDILHCFWLSTDYYENAVQFYKKFHPD</sequence>
<organism evidence="3 4">
    <name type="scientific">Tegillarca granosa</name>
    <name type="common">Malaysian cockle</name>
    <name type="synonym">Anadara granosa</name>
    <dbReference type="NCBI Taxonomy" id="220873"/>
    <lineage>
        <taxon>Eukaryota</taxon>
        <taxon>Metazoa</taxon>
        <taxon>Spiralia</taxon>
        <taxon>Lophotrochozoa</taxon>
        <taxon>Mollusca</taxon>
        <taxon>Bivalvia</taxon>
        <taxon>Autobranchia</taxon>
        <taxon>Pteriomorphia</taxon>
        <taxon>Arcoida</taxon>
        <taxon>Arcoidea</taxon>
        <taxon>Arcidae</taxon>
        <taxon>Tegillarca</taxon>
    </lineage>
</organism>
<comment type="caution">
    <text evidence="3">The sequence shown here is derived from an EMBL/GenBank/DDBJ whole genome shotgun (WGS) entry which is preliminary data.</text>
</comment>
<proteinExistence type="predicted"/>
<dbReference type="InterPro" id="IPR032770">
    <property type="entry name" value="DUF4537"/>
</dbReference>
<dbReference type="EMBL" id="JARBDR010000923">
    <property type="protein sequence ID" value="KAJ8298495.1"/>
    <property type="molecule type" value="Genomic_DNA"/>
</dbReference>
<feature type="compositionally biased region" description="Basic residues" evidence="1">
    <location>
        <begin position="1"/>
        <end position="18"/>
    </location>
</feature>
<evidence type="ECO:0000256" key="1">
    <source>
        <dbReference type="SAM" id="MobiDB-lite"/>
    </source>
</evidence>
<keyword evidence="4" id="KW-1185">Reference proteome</keyword>
<feature type="compositionally biased region" description="Basic residues" evidence="1">
    <location>
        <begin position="85"/>
        <end position="105"/>
    </location>
</feature>
<feature type="domain" description="DUF4537" evidence="2">
    <location>
        <begin position="161"/>
        <end position="279"/>
    </location>
</feature>
<evidence type="ECO:0000313" key="3">
    <source>
        <dbReference type="EMBL" id="KAJ8298495.1"/>
    </source>
</evidence>
<feature type="region of interest" description="Disordered" evidence="1">
    <location>
        <begin position="1"/>
        <end position="139"/>
    </location>
</feature>
<feature type="compositionally biased region" description="Basic and acidic residues" evidence="1">
    <location>
        <begin position="49"/>
        <end position="84"/>
    </location>
</feature>
<evidence type="ECO:0000259" key="2">
    <source>
        <dbReference type="Pfam" id="PF15057"/>
    </source>
</evidence>
<dbReference type="CDD" id="cd04508">
    <property type="entry name" value="Tudor_SF"/>
    <property type="match status" value="1"/>
</dbReference>
<feature type="compositionally biased region" description="Basic and acidic residues" evidence="1">
    <location>
        <begin position="20"/>
        <end position="36"/>
    </location>
</feature>
<dbReference type="Gene3D" id="2.30.30.140">
    <property type="match status" value="1"/>
</dbReference>
<gene>
    <name evidence="3" type="ORF">KUTeg_025026</name>
</gene>
<reference evidence="3 4" key="1">
    <citation type="submission" date="2022-12" db="EMBL/GenBank/DDBJ databases">
        <title>Chromosome-level genome of Tegillarca granosa.</title>
        <authorList>
            <person name="Kim J."/>
        </authorList>
    </citation>
    <scope>NUCLEOTIDE SEQUENCE [LARGE SCALE GENOMIC DNA]</scope>
    <source>
        <strain evidence="3">Teg-2019</strain>
        <tissue evidence="3">Adductor muscle</tissue>
    </source>
</reference>
<evidence type="ECO:0000313" key="4">
    <source>
        <dbReference type="Proteomes" id="UP001217089"/>
    </source>
</evidence>
<dbReference type="Pfam" id="PF15057">
    <property type="entry name" value="DUF4537"/>
    <property type="match status" value="2"/>
</dbReference>